<protein>
    <submittedName>
        <fullName evidence="2">Uncharacterized protein</fullName>
    </submittedName>
</protein>
<dbReference type="InterPro" id="IPR011047">
    <property type="entry name" value="Quinoprotein_ADH-like_sf"/>
</dbReference>
<dbReference type="PROSITE" id="PS51257">
    <property type="entry name" value="PROKAR_LIPOPROTEIN"/>
    <property type="match status" value="1"/>
</dbReference>
<dbReference type="RefSeq" id="WP_025305467.1">
    <property type="nucleotide sequence ID" value="NZ_CP007028.1"/>
</dbReference>
<proteinExistence type="predicted"/>
<dbReference type="STRING" id="75906.THERU_01250"/>
<gene>
    <name evidence="2" type="ORF">THERU_01250</name>
</gene>
<reference evidence="2 3" key="1">
    <citation type="submission" date="2013-12" db="EMBL/GenBank/DDBJ databases">
        <authorList>
            <consortium name="DOE Joint Genome Institute"/>
            <person name="Eisen J."/>
            <person name="Huntemann M."/>
            <person name="Han J."/>
            <person name="Chen A."/>
            <person name="Kyrpides N."/>
            <person name="Mavromatis K."/>
            <person name="Markowitz V."/>
            <person name="Palaniappan K."/>
            <person name="Ivanova N."/>
            <person name="Schaumberg A."/>
            <person name="Pati A."/>
            <person name="Liolios K."/>
            <person name="Nordberg H.P."/>
            <person name="Cantor M.N."/>
            <person name="Hua S.X."/>
            <person name="Woyke T."/>
        </authorList>
    </citation>
    <scope>NUCLEOTIDE SEQUENCE [LARGE SCALE GENOMIC DNA]</scope>
    <source>
        <strain evidence="2 3">DSM 23557</strain>
    </source>
</reference>
<dbReference type="HOGENOM" id="CLU_548501_0_0_0"/>
<evidence type="ECO:0000256" key="1">
    <source>
        <dbReference type="SAM" id="SignalP"/>
    </source>
</evidence>
<feature type="chain" id="PRO_5004787064" evidence="1">
    <location>
        <begin position="21"/>
        <end position="497"/>
    </location>
</feature>
<dbReference type="EMBL" id="CP007028">
    <property type="protein sequence ID" value="AHE96740.1"/>
    <property type="molecule type" value="Genomic_DNA"/>
</dbReference>
<feature type="signal peptide" evidence="1">
    <location>
        <begin position="1"/>
        <end position="20"/>
    </location>
</feature>
<organism evidence="3">
    <name type="scientific">Thermocrinis ruber</name>
    <dbReference type="NCBI Taxonomy" id="75906"/>
    <lineage>
        <taxon>Bacteria</taxon>
        <taxon>Pseudomonadati</taxon>
        <taxon>Aquificota</taxon>
        <taxon>Aquificia</taxon>
        <taxon>Aquificales</taxon>
        <taxon>Aquificaceae</taxon>
        <taxon>Thermocrinis</taxon>
    </lineage>
</organism>
<dbReference type="SUPFAM" id="SSF50998">
    <property type="entry name" value="Quinoprotein alcohol dehydrogenase-like"/>
    <property type="match status" value="1"/>
</dbReference>
<dbReference type="Proteomes" id="UP000018914">
    <property type="component" value="Chromosome"/>
</dbReference>
<name>W0DIQ6_9AQUI</name>
<dbReference type="OrthoDB" id="3078703at2"/>
<sequence length="497" mass="51500">MRKVFILALLMLTLSAFLTACGGGGTASSLSGGGSGGGGGGGAGQGEAFALLYEGNGTKALAVVSDGTSLYVAGFRQGTYDDGLQDAMVWKLDDQGGVVAQRRIGSELMPDYGGVRVNDRAYALALHGGYLYVAGYLAGCDDTNQDTCGGYPFVAKLNPSDLSYVNGFGGNSYPGFSQPGVAVLYQTSLYEPTYAYALAVDDSGVYVGGFGGTKGFVAVLDPNYGQELRRLVLGSNDAQAKTHVEAVLVRDGSLYVAGHTNVPFDCQGTPTGSVGQQTMGFIMKLSTSNLDCDEGFGQGGILYIQTAGDTEILSIALSQDGTRLLAAGFGGEVVAEGDVSLAVMGLARAWVLDSATGQEIDSFPSLPDDYFYTQGGNCQLVHGNLLCADRVRGLRLASDGNLLLVGHVKGLVQAQDRFPGTEDGLTGSNLFFARYRMDGTRLAYEEVDFGGGTELGFGVVQGPGGYYYAVGSTTGPVGGVTNTNPKAIVLRFGPTSH</sequence>
<evidence type="ECO:0000313" key="2">
    <source>
        <dbReference type="EMBL" id="AHE96740.1"/>
    </source>
</evidence>
<dbReference type="PATRIC" id="fig|75906.3.peg.246"/>
<keyword evidence="3" id="KW-1185">Reference proteome</keyword>
<dbReference type="AlphaFoldDB" id="W0DIQ6"/>
<evidence type="ECO:0000313" key="3">
    <source>
        <dbReference type="Proteomes" id="UP000018914"/>
    </source>
</evidence>
<keyword evidence="1" id="KW-0732">Signal</keyword>
<accession>W0DIQ6</accession>
<dbReference type="KEGG" id="trd:THERU_01250"/>